<evidence type="ECO:0000256" key="2">
    <source>
        <dbReference type="ARBA" id="ARBA00022617"/>
    </source>
</evidence>
<proteinExistence type="predicted"/>
<dbReference type="AlphaFoldDB" id="A0A178MB83"/>
<keyword evidence="3" id="KW-0201">Cytochrome c-type biogenesis</keyword>
<keyword evidence="2" id="KW-0479">Metal-binding</keyword>
<dbReference type="Pfam" id="PF03100">
    <property type="entry name" value="CcmE"/>
    <property type="match status" value="1"/>
</dbReference>
<evidence type="ECO:0008006" key="8">
    <source>
        <dbReference type="Google" id="ProtNLM"/>
    </source>
</evidence>
<keyword evidence="2" id="KW-0408">Iron</keyword>
<evidence type="ECO:0000256" key="1">
    <source>
        <dbReference type="ARBA" id="ARBA00004370"/>
    </source>
</evidence>
<name>A0A178MB83_9CHLR</name>
<sequence length="139" mass="15301">MAVATTPVRRGLTIKPLHIVGLGIIMLAVVYGFFGFQDGFRAYTTSVDEAMRSTRSVQLAGFLGSTGEMDAQGRFTFMLQDENGKLIKVISDDPRPANFEQAISIVAIGRYDQAEQAFMADDLLVKCPSKYQEMNQAKP</sequence>
<keyword evidence="4 5" id="KW-0472">Membrane</keyword>
<dbReference type="GO" id="GO:0005886">
    <property type="term" value="C:plasma membrane"/>
    <property type="evidence" value="ECO:0007669"/>
    <property type="project" value="InterPro"/>
</dbReference>
<dbReference type="OrthoDB" id="9794828at2"/>
<dbReference type="GO" id="GO:0017003">
    <property type="term" value="P:protein-heme linkage"/>
    <property type="evidence" value="ECO:0007669"/>
    <property type="project" value="InterPro"/>
</dbReference>
<dbReference type="STRING" id="1707952.A6A03_13860"/>
<dbReference type="Gene3D" id="2.40.50.140">
    <property type="entry name" value="Nucleic acid-binding proteins"/>
    <property type="match status" value="1"/>
</dbReference>
<feature type="transmembrane region" description="Helical" evidence="5">
    <location>
        <begin position="17"/>
        <end position="36"/>
    </location>
</feature>
<evidence type="ECO:0000313" key="7">
    <source>
        <dbReference type="Proteomes" id="UP000078287"/>
    </source>
</evidence>
<evidence type="ECO:0000313" key="6">
    <source>
        <dbReference type="EMBL" id="OAN45823.1"/>
    </source>
</evidence>
<protein>
    <recommendedName>
        <fullName evidence="8">Cytochrome C biogenesis protein</fullName>
    </recommendedName>
</protein>
<keyword evidence="2" id="KW-0349">Heme</keyword>
<organism evidence="6 7">
    <name type="scientific">Chloroflexus islandicus</name>
    <dbReference type="NCBI Taxonomy" id="1707952"/>
    <lineage>
        <taxon>Bacteria</taxon>
        <taxon>Bacillati</taxon>
        <taxon>Chloroflexota</taxon>
        <taxon>Chloroflexia</taxon>
        <taxon>Chloroflexales</taxon>
        <taxon>Chloroflexineae</taxon>
        <taxon>Chloroflexaceae</taxon>
        <taxon>Chloroflexus</taxon>
    </lineage>
</organism>
<comment type="subcellular location">
    <subcellularLocation>
        <location evidence="1">Membrane</location>
    </subcellularLocation>
</comment>
<dbReference type="RefSeq" id="WP_066787118.1">
    <property type="nucleotide sequence ID" value="NZ_LWQS01000051.1"/>
</dbReference>
<dbReference type="GO" id="GO:0020037">
    <property type="term" value="F:heme binding"/>
    <property type="evidence" value="ECO:0007669"/>
    <property type="project" value="InterPro"/>
</dbReference>
<dbReference type="InterPro" id="IPR012340">
    <property type="entry name" value="NA-bd_OB-fold"/>
</dbReference>
<dbReference type="InterPro" id="IPR036127">
    <property type="entry name" value="CcmE-like_sf"/>
</dbReference>
<evidence type="ECO:0000256" key="4">
    <source>
        <dbReference type="ARBA" id="ARBA00023136"/>
    </source>
</evidence>
<dbReference type="SUPFAM" id="SSF82093">
    <property type="entry name" value="Heme chaperone CcmE"/>
    <property type="match status" value="1"/>
</dbReference>
<keyword evidence="5" id="KW-1133">Transmembrane helix</keyword>
<evidence type="ECO:0000256" key="3">
    <source>
        <dbReference type="ARBA" id="ARBA00022748"/>
    </source>
</evidence>
<keyword evidence="5" id="KW-0812">Transmembrane</keyword>
<accession>A0A178MB83</accession>
<comment type="caution">
    <text evidence="6">The sequence shown here is derived from an EMBL/GenBank/DDBJ whole genome shotgun (WGS) entry which is preliminary data.</text>
</comment>
<reference evidence="6 7" key="1">
    <citation type="submission" date="2016-04" db="EMBL/GenBank/DDBJ databases">
        <title>Chloroflexus islandicus sp. nov., a thermophilic filamentous anoxygenic phototrophic bacterium from geyser Strokkur (Iceland).</title>
        <authorList>
            <person name="Gaisin V.A."/>
            <person name="Kalashnikov A.M."/>
            <person name="Sukhacheva M.V."/>
            <person name="Grouzdev D.S."/>
            <person name="Ivanov T.M."/>
            <person name="Kuznetsov B."/>
            <person name="Gorlenko V.M."/>
        </authorList>
    </citation>
    <scope>NUCLEOTIDE SEQUENCE [LARGE SCALE GENOMIC DNA]</scope>
    <source>
        <strain evidence="7">isl-2</strain>
    </source>
</reference>
<dbReference type="GO" id="GO:0017004">
    <property type="term" value="P:cytochrome complex assembly"/>
    <property type="evidence" value="ECO:0007669"/>
    <property type="project" value="UniProtKB-KW"/>
</dbReference>
<dbReference type="Proteomes" id="UP000078287">
    <property type="component" value="Unassembled WGS sequence"/>
</dbReference>
<dbReference type="EMBL" id="LWQS01000051">
    <property type="protein sequence ID" value="OAN45823.1"/>
    <property type="molecule type" value="Genomic_DNA"/>
</dbReference>
<keyword evidence="7" id="KW-1185">Reference proteome</keyword>
<dbReference type="InterPro" id="IPR004329">
    <property type="entry name" value="CcmE"/>
</dbReference>
<gene>
    <name evidence="6" type="ORF">A6A03_13860</name>
</gene>
<evidence type="ECO:0000256" key="5">
    <source>
        <dbReference type="SAM" id="Phobius"/>
    </source>
</evidence>